<proteinExistence type="predicted"/>
<evidence type="ECO:0000313" key="3">
    <source>
        <dbReference type="Proteomes" id="UP001500459"/>
    </source>
</evidence>
<evidence type="ECO:0000313" key="2">
    <source>
        <dbReference type="EMBL" id="GAA3518222.1"/>
    </source>
</evidence>
<protein>
    <submittedName>
        <fullName evidence="2">Uncharacterized protein</fullName>
    </submittedName>
</protein>
<accession>A0ABP6UUN2</accession>
<dbReference type="InterPro" id="IPR011655">
    <property type="entry name" value="MpPF26"/>
</dbReference>
<feature type="transmembrane region" description="Helical" evidence="1">
    <location>
        <begin position="27"/>
        <end position="49"/>
    </location>
</feature>
<keyword evidence="1" id="KW-0812">Transmembrane</keyword>
<organism evidence="2 3">
    <name type="scientific">Aquimarina addita</name>
    <dbReference type="NCBI Taxonomy" id="870485"/>
    <lineage>
        <taxon>Bacteria</taxon>
        <taxon>Pseudomonadati</taxon>
        <taxon>Bacteroidota</taxon>
        <taxon>Flavobacteriia</taxon>
        <taxon>Flavobacteriales</taxon>
        <taxon>Flavobacteriaceae</taxon>
        <taxon>Aquimarina</taxon>
    </lineage>
</organism>
<dbReference type="Proteomes" id="UP001500459">
    <property type="component" value="Unassembled WGS sequence"/>
</dbReference>
<keyword evidence="3" id="KW-1185">Reference proteome</keyword>
<sequence length="69" mass="7419">MVKNATTLYVSNPDIYEGYQNVNIGKILAIIGIVLNVASILFSIFSIGMDGYYDIIEGMSGGGGYSDDF</sequence>
<comment type="caution">
    <text evidence="2">The sequence shown here is derived from an EMBL/GenBank/DDBJ whole genome shotgun (WGS) entry which is preliminary data.</text>
</comment>
<keyword evidence="1" id="KW-0472">Membrane</keyword>
<name>A0ABP6UUN2_9FLAO</name>
<reference evidence="3" key="1">
    <citation type="journal article" date="2019" name="Int. J. Syst. Evol. Microbiol.">
        <title>The Global Catalogue of Microorganisms (GCM) 10K type strain sequencing project: providing services to taxonomists for standard genome sequencing and annotation.</title>
        <authorList>
            <consortium name="The Broad Institute Genomics Platform"/>
            <consortium name="The Broad Institute Genome Sequencing Center for Infectious Disease"/>
            <person name="Wu L."/>
            <person name="Ma J."/>
        </authorList>
    </citation>
    <scope>NUCLEOTIDE SEQUENCE [LARGE SCALE GENOMIC DNA]</scope>
    <source>
        <strain evidence="3">JCM 17106</strain>
    </source>
</reference>
<dbReference type="Pfam" id="PF07666">
    <property type="entry name" value="MpPF26"/>
    <property type="match status" value="1"/>
</dbReference>
<gene>
    <name evidence="2" type="ORF">GCM10022393_35420</name>
</gene>
<dbReference type="EMBL" id="BAABCW010000019">
    <property type="protein sequence ID" value="GAA3518222.1"/>
    <property type="molecule type" value="Genomic_DNA"/>
</dbReference>
<evidence type="ECO:0000256" key="1">
    <source>
        <dbReference type="SAM" id="Phobius"/>
    </source>
</evidence>
<keyword evidence="1" id="KW-1133">Transmembrane helix</keyword>